<dbReference type="PANTHER" id="PTHR10622">
    <property type="entry name" value="HET DOMAIN-CONTAINING PROTEIN"/>
    <property type="match status" value="1"/>
</dbReference>
<comment type="caution">
    <text evidence="5">The sequence shown here is derived from an EMBL/GenBank/DDBJ whole genome shotgun (WGS) entry which is preliminary data.</text>
</comment>
<dbReference type="Proteomes" id="UP000287972">
    <property type="component" value="Unassembled WGS sequence"/>
</dbReference>
<reference evidence="5 6" key="1">
    <citation type="submission" date="2017-06" db="EMBL/GenBank/DDBJ databases">
        <title>Comparative genomic analysis of Ambrosia Fusariam Clade fungi.</title>
        <authorList>
            <person name="Stajich J.E."/>
            <person name="Carrillo J."/>
            <person name="Kijimoto T."/>
            <person name="Eskalen A."/>
            <person name="O'Donnell K."/>
            <person name="Kasson M."/>
        </authorList>
    </citation>
    <scope>NUCLEOTIDE SEQUENCE [LARGE SCALE GENOMIC DNA]</scope>
    <source>
        <strain evidence="5 6">NRRL62606</strain>
    </source>
</reference>
<dbReference type="PROSITE" id="PS50297">
    <property type="entry name" value="ANK_REP_REGION"/>
    <property type="match status" value="7"/>
</dbReference>
<feature type="repeat" description="ANK" evidence="1">
    <location>
        <begin position="662"/>
        <end position="694"/>
    </location>
</feature>
<dbReference type="SUPFAM" id="SSF48403">
    <property type="entry name" value="Ankyrin repeat"/>
    <property type="match status" value="2"/>
</dbReference>
<protein>
    <submittedName>
        <fullName evidence="5">Uncharacterized protein</fullName>
    </submittedName>
</protein>
<dbReference type="Gene3D" id="1.25.40.20">
    <property type="entry name" value="Ankyrin repeat-containing domain"/>
    <property type="match status" value="4"/>
</dbReference>
<dbReference type="InterPro" id="IPR010730">
    <property type="entry name" value="HET"/>
</dbReference>
<evidence type="ECO:0000256" key="1">
    <source>
        <dbReference type="PROSITE-ProRule" id="PRU00023"/>
    </source>
</evidence>
<feature type="compositionally biased region" description="Basic and acidic residues" evidence="2">
    <location>
        <begin position="371"/>
        <end position="389"/>
    </location>
</feature>
<evidence type="ECO:0000259" key="3">
    <source>
        <dbReference type="Pfam" id="PF06985"/>
    </source>
</evidence>
<keyword evidence="6" id="KW-1185">Reference proteome</keyword>
<dbReference type="Pfam" id="PF12796">
    <property type="entry name" value="Ank_2"/>
    <property type="match status" value="5"/>
</dbReference>
<dbReference type="Pfam" id="PF06985">
    <property type="entry name" value="HET"/>
    <property type="match status" value="1"/>
</dbReference>
<feature type="repeat" description="ANK" evidence="1">
    <location>
        <begin position="701"/>
        <end position="733"/>
    </location>
</feature>
<gene>
    <name evidence="5" type="ORF">CEP51_008945</name>
</gene>
<feature type="region of interest" description="Disordered" evidence="2">
    <location>
        <begin position="364"/>
        <end position="401"/>
    </location>
</feature>
<dbReference type="EMBL" id="NKCL01000241">
    <property type="protein sequence ID" value="RSL77606.1"/>
    <property type="molecule type" value="Genomic_DNA"/>
</dbReference>
<dbReference type="PRINTS" id="PR01415">
    <property type="entry name" value="ANKYRIN"/>
</dbReference>
<feature type="repeat" description="ANK" evidence="1">
    <location>
        <begin position="925"/>
        <end position="957"/>
    </location>
</feature>
<dbReference type="PANTHER" id="PTHR10622:SF10">
    <property type="entry name" value="HET DOMAIN-CONTAINING PROTEIN"/>
    <property type="match status" value="1"/>
</dbReference>
<organism evidence="5 6">
    <name type="scientific">Fusarium floridanum</name>
    <dbReference type="NCBI Taxonomy" id="1325733"/>
    <lineage>
        <taxon>Eukaryota</taxon>
        <taxon>Fungi</taxon>
        <taxon>Dikarya</taxon>
        <taxon>Ascomycota</taxon>
        <taxon>Pezizomycotina</taxon>
        <taxon>Sordariomycetes</taxon>
        <taxon>Hypocreomycetidae</taxon>
        <taxon>Hypocreales</taxon>
        <taxon>Nectriaceae</taxon>
        <taxon>Fusarium</taxon>
        <taxon>Fusarium solani species complex</taxon>
    </lineage>
</organism>
<accession>A0A428RJC4</accession>
<evidence type="ECO:0000256" key="2">
    <source>
        <dbReference type="SAM" id="MobiDB-lite"/>
    </source>
</evidence>
<feature type="repeat" description="ANK" evidence="1">
    <location>
        <begin position="629"/>
        <end position="661"/>
    </location>
</feature>
<dbReference type="PROSITE" id="PS50088">
    <property type="entry name" value="ANK_REPEAT"/>
    <property type="match status" value="8"/>
</dbReference>
<keyword evidence="1" id="KW-0040">ANK repeat</keyword>
<dbReference type="Pfam" id="PF26640">
    <property type="entry name" value="DUF8212"/>
    <property type="match status" value="1"/>
</dbReference>
<feature type="repeat" description="ANK" evidence="1">
    <location>
        <begin position="431"/>
        <end position="453"/>
    </location>
</feature>
<name>A0A428RJC4_9HYPO</name>
<evidence type="ECO:0000259" key="4">
    <source>
        <dbReference type="Pfam" id="PF26640"/>
    </source>
</evidence>
<dbReference type="InterPro" id="IPR002110">
    <property type="entry name" value="Ankyrin_rpt"/>
</dbReference>
<dbReference type="Pfam" id="PF00023">
    <property type="entry name" value="Ank"/>
    <property type="match status" value="1"/>
</dbReference>
<feature type="repeat" description="ANK" evidence="1">
    <location>
        <begin position="596"/>
        <end position="628"/>
    </location>
</feature>
<feature type="repeat" description="ANK" evidence="1">
    <location>
        <begin position="993"/>
        <end position="1025"/>
    </location>
</feature>
<dbReference type="AlphaFoldDB" id="A0A428RJC4"/>
<dbReference type="InterPro" id="IPR058525">
    <property type="entry name" value="DUF8212"/>
</dbReference>
<feature type="repeat" description="ANK" evidence="1">
    <location>
        <begin position="891"/>
        <end position="920"/>
    </location>
</feature>
<dbReference type="SMART" id="SM00248">
    <property type="entry name" value="ANK"/>
    <property type="match status" value="14"/>
</dbReference>
<feature type="domain" description="DUF8212" evidence="4">
    <location>
        <begin position="217"/>
        <end position="239"/>
    </location>
</feature>
<feature type="domain" description="Heterokaryon incompatibility" evidence="3">
    <location>
        <begin position="22"/>
        <end position="108"/>
    </location>
</feature>
<sequence length="1044" mass="115129">MRLLNTQTIVVESFGDDQIPSYAILSHTWEAEEVTFQDMESGKATSKKGWAKVKDSCSMARKNGFDYVWLDTCCIDKTSSAELSEAINSMYRWYQEAAVCYAFLADVSDLSGISSSKWFTRGWTLQELIAPSSMIFFSRTWKKLGTKANPTLVRVISERTRIPRAILLGNQDLEAASIAQRMSWAADRRTTRREDLAYCLMGIFNINMPLLYGEGEKAFIRLQEEIMRVSDDHSLFAWKCPNSRGGLLAVSPAAFKDSGNIVPWNPFVPYNSPFTLTNKGAHLELPFIGLGDQGTGLAVLSCTGVGDSDKLVAIYLRDSFMTMEHFERCRSEEFDLINLSKFRPAQYPTRSLCIRLRGLSQRPKRASNGEIQHDQSRLCDEASNDGKSDGDEETEQDKQKQLSLAAAQGREFEVKRLLALPNVHPGFYDDKGRTPLSLAAEAGHEGIVRLLLDQRNVDINSGGTQGQPPITYATERGHEGIVWQLLARTDTSSSPGELLSIAASCGRVVLLSQLLARKDIREHLTTETYASLFSGAAEHGHASVVRLLLGLGKVHPDQEDDLGHTALWWATTKGHEGVVKMLLETGWVDTYRKDKDGMSALYHAVSNGYEKIVRLLLQHGTHIESTGKYGDSPLFIASSKGYVSIVQDLLAHGAKTEPRSRRSRTALMEAASKGHEVIVKMLLENGADVDRKVRIESKPRTYHSALDYACDFGHEGVVKLLLDHGAAVDDFKRAAKRSRFNIARLLLDKNPPSSSRDVDICAVLHGKIEEGDSDFVRVLLEAAEDTQSVIRPFHLVAAALSRDEDVAKVLLEKGASANSQWNGDLLLGFANLKRCEEVVDVLLSRPAKRDKKAFLAEVKKTSNLDYSASQDEPGIVESETDSTVPPWCMLTPLWCAAVNGHEAMVQLLLEHGADPNIAVQTWVLSIRTALYDAARLNHEGIVKLLLSSGGNPNVGGNLWSPLLHASSLATHDNVAMAQMLLESGANTEVKAKYYETPLHYAAQAGNVALVKLLLKHGADREAKGVRGRIAESLASNQAIADLFR</sequence>
<proteinExistence type="predicted"/>
<dbReference type="InterPro" id="IPR036770">
    <property type="entry name" value="Ankyrin_rpt-contain_sf"/>
</dbReference>
<evidence type="ECO:0000313" key="5">
    <source>
        <dbReference type="EMBL" id="RSL77606.1"/>
    </source>
</evidence>
<evidence type="ECO:0000313" key="6">
    <source>
        <dbReference type="Proteomes" id="UP000287972"/>
    </source>
</evidence>